<proteinExistence type="predicted"/>
<name>A0ABS5FND5_9BRAD</name>
<feature type="transmembrane region" description="Helical" evidence="1">
    <location>
        <begin position="6"/>
        <end position="26"/>
    </location>
</feature>
<keyword evidence="1" id="KW-0812">Transmembrane</keyword>
<sequence length="115" mass="12679">MNFQRIAIVLFVLLAAGLAGSFYISWKLFTRLRTVQAFVESSVFADAVAACEQAKSTTPFKWNGGQKTAVIGLNSVKVDKDIISASYTLVADSVYCDYDPIRKKADIGSNFLERE</sequence>
<evidence type="ECO:0000256" key="1">
    <source>
        <dbReference type="SAM" id="Phobius"/>
    </source>
</evidence>
<evidence type="ECO:0000313" key="2">
    <source>
        <dbReference type="EMBL" id="MBR0798318.1"/>
    </source>
</evidence>
<keyword evidence="1" id="KW-0472">Membrane</keyword>
<accession>A0ABS5FND5</accession>
<dbReference type="Proteomes" id="UP001315278">
    <property type="component" value="Unassembled WGS sequence"/>
</dbReference>
<keyword evidence="3" id="KW-1185">Reference proteome</keyword>
<comment type="caution">
    <text evidence="2">The sequence shown here is derived from an EMBL/GenBank/DDBJ whole genome shotgun (WGS) entry which is preliminary data.</text>
</comment>
<keyword evidence="1" id="KW-1133">Transmembrane helix</keyword>
<gene>
    <name evidence="2" type="ORF">JQ615_23305</name>
</gene>
<reference evidence="3" key="1">
    <citation type="journal article" date="2021" name="ISME J.">
        <title>Evolutionary origin and ecological implication of a unique nif island in free-living Bradyrhizobium lineages.</title>
        <authorList>
            <person name="Tao J."/>
        </authorList>
    </citation>
    <scope>NUCLEOTIDE SEQUENCE [LARGE SCALE GENOMIC DNA]</scope>
    <source>
        <strain evidence="3">SZCCT0434</strain>
    </source>
</reference>
<dbReference type="EMBL" id="JAFCJH010000025">
    <property type="protein sequence ID" value="MBR0798318.1"/>
    <property type="molecule type" value="Genomic_DNA"/>
</dbReference>
<evidence type="ECO:0000313" key="3">
    <source>
        <dbReference type="Proteomes" id="UP001315278"/>
    </source>
</evidence>
<organism evidence="2 3">
    <name type="scientific">Bradyrhizobium jicamae</name>
    <dbReference type="NCBI Taxonomy" id="280332"/>
    <lineage>
        <taxon>Bacteria</taxon>
        <taxon>Pseudomonadati</taxon>
        <taxon>Pseudomonadota</taxon>
        <taxon>Alphaproteobacteria</taxon>
        <taxon>Hyphomicrobiales</taxon>
        <taxon>Nitrobacteraceae</taxon>
        <taxon>Bradyrhizobium</taxon>
    </lineage>
</organism>
<dbReference type="RefSeq" id="WP_212398792.1">
    <property type="nucleotide sequence ID" value="NZ_JAFCJH010000025.1"/>
</dbReference>
<protein>
    <submittedName>
        <fullName evidence="2">Uncharacterized protein</fullName>
    </submittedName>
</protein>